<evidence type="ECO:0000256" key="5">
    <source>
        <dbReference type="SAM" id="SignalP"/>
    </source>
</evidence>
<evidence type="ECO:0000256" key="4">
    <source>
        <dbReference type="ARBA" id="ARBA00023136"/>
    </source>
</evidence>
<feature type="signal peptide" evidence="5">
    <location>
        <begin position="1"/>
        <end position="25"/>
    </location>
</feature>
<keyword evidence="2" id="KW-0812">Transmembrane</keyword>
<evidence type="ECO:0000256" key="2">
    <source>
        <dbReference type="ARBA" id="ARBA00022692"/>
    </source>
</evidence>
<proteinExistence type="predicted"/>
<dbReference type="InterPro" id="IPR037682">
    <property type="entry name" value="TonB_C"/>
</dbReference>
<feature type="chain" id="PRO_5045124663" evidence="5">
    <location>
        <begin position="26"/>
        <end position="112"/>
    </location>
</feature>
<accession>A0ABR6Z9Q8</accession>
<protein>
    <submittedName>
        <fullName evidence="7">Energy transducer TonB</fullName>
    </submittedName>
</protein>
<dbReference type="Pfam" id="PF03544">
    <property type="entry name" value="TonB_C"/>
    <property type="match status" value="1"/>
</dbReference>
<keyword evidence="4" id="KW-0472">Membrane</keyword>
<feature type="domain" description="TonB C-terminal" evidence="6">
    <location>
        <begin position="27"/>
        <end position="112"/>
    </location>
</feature>
<dbReference type="EMBL" id="JACOFX010000004">
    <property type="protein sequence ID" value="MBC3908065.1"/>
    <property type="molecule type" value="Genomic_DNA"/>
</dbReference>
<evidence type="ECO:0000313" key="7">
    <source>
        <dbReference type="EMBL" id="MBC3908065.1"/>
    </source>
</evidence>
<evidence type="ECO:0000256" key="1">
    <source>
        <dbReference type="ARBA" id="ARBA00004167"/>
    </source>
</evidence>
<comment type="caution">
    <text evidence="7">The sequence shown here is derived from an EMBL/GenBank/DDBJ whole genome shotgun (WGS) entry which is preliminary data.</text>
</comment>
<sequence>MTPHLRLYAVVTTLAFALVTIPAFAMNASQAFVESGCDAPSYDQRTLTDEVQGQVRLNFLLDEKGSVVDAKIAGSSGIRVIDKESLRALKACRFQVGVTPGWNNLAFVWKLK</sequence>
<dbReference type="Proteomes" id="UP000646911">
    <property type="component" value="Unassembled WGS sequence"/>
</dbReference>
<name>A0ABR6Z9Q8_9BURK</name>
<keyword evidence="5" id="KW-0732">Signal</keyword>
<dbReference type="InterPro" id="IPR006260">
    <property type="entry name" value="TonB/TolA_C"/>
</dbReference>
<evidence type="ECO:0000259" key="6">
    <source>
        <dbReference type="PROSITE" id="PS52015"/>
    </source>
</evidence>
<keyword evidence="3" id="KW-1133">Transmembrane helix</keyword>
<keyword evidence="8" id="KW-1185">Reference proteome</keyword>
<evidence type="ECO:0000256" key="3">
    <source>
        <dbReference type="ARBA" id="ARBA00022989"/>
    </source>
</evidence>
<comment type="subcellular location">
    <subcellularLocation>
        <location evidence="1">Membrane</location>
        <topology evidence="1">Single-pass membrane protein</topology>
    </subcellularLocation>
</comment>
<reference evidence="7 8" key="1">
    <citation type="submission" date="2020-08" db="EMBL/GenBank/DDBJ databases">
        <title>Novel species isolated from subtropical streams in China.</title>
        <authorList>
            <person name="Lu H."/>
        </authorList>
    </citation>
    <scope>NUCLEOTIDE SEQUENCE [LARGE SCALE GENOMIC DNA]</scope>
    <source>
        <strain evidence="7 8">NL8W</strain>
    </source>
</reference>
<dbReference type="RefSeq" id="WP_186953614.1">
    <property type="nucleotide sequence ID" value="NZ_JACOFX010000004.1"/>
</dbReference>
<gene>
    <name evidence="7" type="ORF">H8L47_10845</name>
</gene>
<dbReference type="SUPFAM" id="SSF74653">
    <property type="entry name" value="TolA/TonB C-terminal domain"/>
    <property type="match status" value="1"/>
</dbReference>
<dbReference type="NCBIfam" id="TIGR01352">
    <property type="entry name" value="tonB_Cterm"/>
    <property type="match status" value="1"/>
</dbReference>
<evidence type="ECO:0000313" key="8">
    <source>
        <dbReference type="Proteomes" id="UP000646911"/>
    </source>
</evidence>
<organism evidence="7 8">
    <name type="scientific">Undibacterium umbellatum</name>
    <dbReference type="NCBI Taxonomy" id="2762300"/>
    <lineage>
        <taxon>Bacteria</taxon>
        <taxon>Pseudomonadati</taxon>
        <taxon>Pseudomonadota</taxon>
        <taxon>Betaproteobacteria</taxon>
        <taxon>Burkholderiales</taxon>
        <taxon>Oxalobacteraceae</taxon>
        <taxon>Undibacterium</taxon>
    </lineage>
</organism>
<dbReference type="Gene3D" id="3.30.1150.10">
    <property type="match status" value="1"/>
</dbReference>
<dbReference type="PROSITE" id="PS52015">
    <property type="entry name" value="TONB_CTD"/>
    <property type="match status" value="1"/>
</dbReference>